<feature type="transmembrane region" description="Helical" evidence="6">
    <location>
        <begin position="92"/>
        <end position="112"/>
    </location>
</feature>
<dbReference type="GO" id="GO:0016020">
    <property type="term" value="C:membrane"/>
    <property type="evidence" value="ECO:0007669"/>
    <property type="project" value="UniProtKB-SubCell"/>
</dbReference>
<feature type="domain" description="EamA" evidence="7">
    <location>
        <begin position="142"/>
        <end position="249"/>
    </location>
</feature>
<evidence type="ECO:0000256" key="3">
    <source>
        <dbReference type="ARBA" id="ARBA00022692"/>
    </source>
</evidence>
<dbReference type="EMBL" id="JABFAC010000012">
    <property type="protein sequence ID" value="MBA0630297.1"/>
    <property type="molecule type" value="Genomic_DNA"/>
</dbReference>
<dbReference type="InterPro" id="IPR037185">
    <property type="entry name" value="EmrE-like"/>
</dbReference>
<dbReference type="Pfam" id="PF00892">
    <property type="entry name" value="EamA"/>
    <property type="match status" value="1"/>
</dbReference>
<organism evidence="8 9">
    <name type="scientific">Gossypium davidsonii</name>
    <name type="common">Davidson's cotton</name>
    <name type="synonym">Gossypium klotzschianum subsp. davidsonii</name>
    <dbReference type="NCBI Taxonomy" id="34287"/>
    <lineage>
        <taxon>Eukaryota</taxon>
        <taxon>Viridiplantae</taxon>
        <taxon>Streptophyta</taxon>
        <taxon>Embryophyta</taxon>
        <taxon>Tracheophyta</taxon>
        <taxon>Spermatophyta</taxon>
        <taxon>Magnoliopsida</taxon>
        <taxon>eudicotyledons</taxon>
        <taxon>Gunneridae</taxon>
        <taxon>Pentapetalae</taxon>
        <taxon>rosids</taxon>
        <taxon>malvids</taxon>
        <taxon>Malvales</taxon>
        <taxon>Malvaceae</taxon>
        <taxon>Malvoideae</taxon>
        <taxon>Gossypium</taxon>
    </lineage>
</organism>
<feature type="transmembrane region" description="Helical" evidence="6">
    <location>
        <begin position="44"/>
        <end position="64"/>
    </location>
</feature>
<keyword evidence="9" id="KW-1185">Reference proteome</keyword>
<dbReference type="AlphaFoldDB" id="A0A7J8SW15"/>
<feature type="transmembrane region" description="Helical" evidence="6">
    <location>
        <begin position="231"/>
        <end position="249"/>
    </location>
</feature>
<comment type="caution">
    <text evidence="8">The sequence shown here is derived from an EMBL/GenBank/DDBJ whole genome shotgun (WGS) entry which is preliminary data.</text>
</comment>
<evidence type="ECO:0000256" key="5">
    <source>
        <dbReference type="ARBA" id="ARBA00023136"/>
    </source>
</evidence>
<dbReference type="Proteomes" id="UP000593561">
    <property type="component" value="Unassembled WGS sequence"/>
</dbReference>
<proteinExistence type="inferred from homology"/>
<evidence type="ECO:0000256" key="4">
    <source>
        <dbReference type="ARBA" id="ARBA00022989"/>
    </source>
</evidence>
<comment type="similarity">
    <text evidence="2 6">Belongs to the drug/metabolite transporter (DMT) superfamily. Plant drug/metabolite exporter (P-DME) (TC 2.A.7.4) family.</text>
</comment>
<feature type="transmembrane region" description="Helical" evidence="6">
    <location>
        <begin position="175"/>
        <end position="194"/>
    </location>
</feature>
<dbReference type="PANTHER" id="PTHR31218">
    <property type="entry name" value="WAT1-RELATED PROTEIN"/>
    <property type="match status" value="1"/>
</dbReference>
<keyword evidence="3 6" id="KW-0812">Transmembrane</keyword>
<reference evidence="8 9" key="1">
    <citation type="journal article" date="2019" name="Genome Biol. Evol.">
        <title>Insights into the evolution of the New World diploid cottons (Gossypium, subgenus Houzingenia) based on genome sequencing.</title>
        <authorList>
            <person name="Grover C.E."/>
            <person name="Arick M.A. 2nd"/>
            <person name="Thrash A."/>
            <person name="Conover J.L."/>
            <person name="Sanders W.S."/>
            <person name="Peterson D.G."/>
            <person name="Frelichowski J.E."/>
            <person name="Scheffler J.A."/>
            <person name="Scheffler B.E."/>
            <person name="Wendel J.F."/>
        </authorList>
    </citation>
    <scope>NUCLEOTIDE SEQUENCE [LARGE SCALE GENOMIC DNA]</scope>
    <source>
        <strain evidence="8">27</strain>
        <tissue evidence="8">Leaf</tissue>
    </source>
</reference>
<evidence type="ECO:0000313" key="9">
    <source>
        <dbReference type="Proteomes" id="UP000593561"/>
    </source>
</evidence>
<sequence>MGYTGINYSSPTLASAISNLTPAFTFILAIVFRTSSQAKVIGTIISITGAFVVTLYKGPAIVIASTPSSSLQQHLNPSNRLFVGLNSSNTNWVIGGIFLTAEYILVPLWYIVQVYRVCQIGYKLYAFIPITQIMKEYPDEMTVVCFYNLCVSFIAAIVGLATERNASAWRLKPDIALASVVCSGLFGSCLNNTVHTWALRLKGPVFVAMFKPLSIAIAVAMGVMFLGDTLYLGSLIGATIISIGFYTVMWGKAKEEMAECGNETIMDSPSSHKAPLLQSYKNEQV</sequence>
<evidence type="ECO:0000259" key="7">
    <source>
        <dbReference type="Pfam" id="PF00892"/>
    </source>
</evidence>
<name>A0A7J8SW15_GOSDV</name>
<feature type="transmembrane region" description="Helical" evidence="6">
    <location>
        <begin position="206"/>
        <end position="225"/>
    </location>
</feature>
<feature type="transmembrane region" description="Helical" evidence="6">
    <location>
        <begin position="144"/>
        <end position="163"/>
    </location>
</feature>
<gene>
    <name evidence="8" type="ORF">Godav_002412</name>
</gene>
<evidence type="ECO:0000256" key="2">
    <source>
        <dbReference type="ARBA" id="ARBA00007635"/>
    </source>
</evidence>
<dbReference type="GO" id="GO:0022857">
    <property type="term" value="F:transmembrane transporter activity"/>
    <property type="evidence" value="ECO:0007669"/>
    <property type="project" value="InterPro"/>
</dbReference>
<protein>
    <recommendedName>
        <fullName evidence="6">WAT1-related protein</fullName>
    </recommendedName>
</protein>
<dbReference type="SUPFAM" id="SSF103481">
    <property type="entry name" value="Multidrug resistance efflux transporter EmrE"/>
    <property type="match status" value="1"/>
</dbReference>
<comment type="subcellular location">
    <subcellularLocation>
        <location evidence="1 6">Membrane</location>
        <topology evidence="1 6">Multi-pass membrane protein</topology>
    </subcellularLocation>
</comment>
<dbReference type="InterPro" id="IPR030184">
    <property type="entry name" value="WAT1-related"/>
</dbReference>
<evidence type="ECO:0000313" key="8">
    <source>
        <dbReference type="EMBL" id="MBA0630297.1"/>
    </source>
</evidence>
<keyword evidence="4 6" id="KW-1133">Transmembrane helix</keyword>
<accession>A0A7J8SW15</accession>
<evidence type="ECO:0000256" key="1">
    <source>
        <dbReference type="ARBA" id="ARBA00004141"/>
    </source>
</evidence>
<dbReference type="InterPro" id="IPR000620">
    <property type="entry name" value="EamA_dom"/>
</dbReference>
<feature type="transmembrane region" description="Helical" evidence="6">
    <location>
        <begin position="12"/>
        <end position="32"/>
    </location>
</feature>
<evidence type="ECO:0000256" key="6">
    <source>
        <dbReference type="RuleBase" id="RU363077"/>
    </source>
</evidence>
<keyword evidence="5 6" id="KW-0472">Membrane</keyword>